<dbReference type="Proteomes" id="UP000741013">
    <property type="component" value="Unassembled WGS sequence"/>
</dbReference>
<dbReference type="RefSeq" id="WP_209665791.1">
    <property type="nucleotide sequence ID" value="NZ_JAGGMS010000001.1"/>
</dbReference>
<evidence type="ECO:0000259" key="4">
    <source>
        <dbReference type="PROSITE" id="PS50949"/>
    </source>
</evidence>
<dbReference type="Pfam" id="PF00392">
    <property type="entry name" value="GntR"/>
    <property type="match status" value="1"/>
</dbReference>
<keyword evidence="3" id="KW-0804">Transcription</keyword>
<dbReference type="PROSITE" id="PS50949">
    <property type="entry name" value="HTH_GNTR"/>
    <property type="match status" value="1"/>
</dbReference>
<dbReference type="SMART" id="SM00866">
    <property type="entry name" value="UTRA"/>
    <property type="match status" value="1"/>
</dbReference>
<keyword evidence="6" id="KW-1185">Reference proteome</keyword>
<dbReference type="InterPro" id="IPR000524">
    <property type="entry name" value="Tscrpt_reg_HTH_GntR"/>
</dbReference>
<gene>
    <name evidence="5" type="ORF">JOM49_004020</name>
</gene>
<dbReference type="PRINTS" id="PR00035">
    <property type="entry name" value="HTHGNTR"/>
</dbReference>
<evidence type="ECO:0000256" key="3">
    <source>
        <dbReference type="ARBA" id="ARBA00023163"/>
    </source>
</evidence>
<proteinExistence type="predicted"/>
<name>A0ABS4PST8_9PSEU</name>
<sequence length="249" mass="26940">MENEGSSGDATPKYHQIANSIRARIVSGELEPGASAPSEQQLVREWGVARPTAADALRLLRHQGYVESRHGSGTYVRADLPGGHGNRFAMPRTLDVSFPAEAGLVVLVAEETVVPPHVADVFGSHAGSRGLRRQVLVTESGGTPSELRTSWFGTETAARAPDLLDKDLPPAAVDEYVSTSTGRRPAFGRDQVRARLATPAERKRLQLPGTSAVLEQHLAVFDTDGDAFRFDESVFPAEVWKLLHPYPLS</sequence>
<evidence type="ECO:0000256" key="1">
    <source>
        <dbReference type="ARBA" id="ARBA00023015"/>
    </source>
</evidence>
<dbReference type="InterPro" id="IPR036390">
    <property type="entry name" value="WH_DNA-bd_sf"/>
</dbReference>
<dbReference type="SUPFAM" id="SSF46785">
    <property type="entry name" value="Winged helix' DNA-binding domain"/>
    <property type="match status" value="1"/>
</dbReference>
<dbReference type="Gene3D" id="3.40.1410.10">
    <property type="entry name" value="Chorismate lyase-like"/>
    <property type="match status" value="1"/>
</dbReference>
<dbReference type="EMBL" id="JAGGMS010000001">
    <property type="protein sequence ID" value="MBP2182494.1"/>
    <property type="molecule type" value="Genomic_DNA"/>
</dbReference>
<feature type="domain" description="HTH gntR-type" evidence="4">
    <location>
        <begin position="11"/>
        <end position="79"/>
    </location>
</feature>
<accession>A0ABS4PST8</accession>
<protein>
    <submittedName>
        <fullName evidence="5">GntR family transcriptional regulator</fullName>
    </submittedName>
</protein>
<keyword evidence="1" id="KW-0805">Transcription regulation</keyword>
<dbReference type="InterPro" id="IPR011663">
    <property type="entry name" value="UTRA"/>
</dbReference>
<dbReference type="InterPro" id="IPR028978">
    <property type="entry name" value="Chorismate_lyase_/UTRA_dom_sf"/>
</dbReference>
<dbReference type="InterPro" id="IPR036388">
    <property type="entry name" value="WH-like_DNA-bd_sf"/>
</dbReference>
<evidence type="ECO:0000313" key="5">
    <source>
        <dbReference type="EMBL" id="MBP2182494.1"/>
    </source>
</evidence>
<evidence type="ECO:0000256" key="2">
    <source>
        <dbReference type="ARBA" id="ARBA00023125"/>
    </source>
</evidence>
<organism evidence="5 6">
    <name type="scientific">Amycolatopsis magusensis</name>
    <dbReference type="NCBI Taxonomy" id="882444"/>
    <lineage>
        <taxon>Bacteria</taxon>
        <taxon>Bacillati</taxon>
        <taxon>Actinomycetota</taxon>
        <taxon>Actinomycetes</taxon>
        <taxon>Pseudonocardiales</taxon>
        <taxon>Pseudonocardiaceae</taxon>
        <taxon>Amycolatopsis</taxon>
    </lineage>
</organism>
<keyword evidence="2" id="KW-0238">DNA-binding</keyword>
<dbReference type="SUPFAM" id="SSF64288">
    <property type="entry name" value="Chorismate lyase-like"/>
    <property type="match status" value="1"/>
</dbReference>
<dbReference type="SMART" id="SM00345">
    <property type="entry name" value="HTH_GNTR"/>
    <property type="match status" value="1"/>
</dbReference>
<evidence type="ECO:0000313" key="6">
    <source>
        <dbReference type="Proteomes" id="UP000741013"/>
    </source>
</evidence>
<reference evidence="5 6" key="1">
    <citation type="submission" date="2021-03" db="EMBL/GenBank/DDBJ databases">
        <title>Sequencing the genomes of 1000 actinobacteria strains.</title>
        <authorList>
            <person name="Klenk H.-P."/>
        </authorList>
    </citation>
    <scope>NUCLEOTIDE SEQUENCE [LARGE SCALE GENOMIC DNA]</scope>
    <source>
        <strain evidence="5 6">DSM 45510</strain>
    </source>
</reference>
<dbReference type="CDD" id="cd07377">
    <property type="entry name" value="WHTH_GntR"/>
    <property type="match status" value="1"/>
</dbReference>
<dbReference type="PANTHER" id="PTHR44846:SF17">
    <property type="entry name" value="GNTR-FAMILY TRANSCRIPTIONAL REGULATOR"/>
    <property type="match status" value="1"/>
</dbReference>
<dbReference type="Pfam" id="PF07702">
    <property type="entry name" value="UTRA"/>
    <property type="match status" value="1"/>
</dbReference>
<dbReference type="Gene3D" id="1.10.10.10">
    <property type="entry name" value="Winged helix-like DNA-binding domain superfamily/Winged helix DNA-binding domain"/>
    <property type="match status" value="1"/>
</dbReference>
<dbReference type="InterPro" id="IPR050679">
    <property type="entry name" value="Bact_HTH_transcr_reg"/>
</dbReference>
<comment type="caution">
    <text evidence="5">The sequence shown here is derived from an EMBL/GenBank/DDBJ whole genome shotgun (WGS) entry which is preliminary data.</text>
</comment>
<dbReference type="PANTHER" id="PTHR44846">
    <property type="entry name" value="MANNOSYL-D-GLYCERATE TRANSPORT/METABOLISM SYSTEM REPRESSOR MNGR-RELATED"/>
    <property type="match status" value="1"/>
</dbReference>